<dbReference type="EC" id="1.3.5.1" evidence="4"/>
<dbReference type="RefSeq" id="WP_272101827.1">
    <property type="nucleotide sequence ID" value="NZ_JAQNDK010000005.1"/>
</dbReference>
<feature type="compositionally biased region" description="Polar residues" evidence="12">
    <location>
        <begin position="669"/>
        <end position="681"/>
    </location>
</feature>
<evidence type="ECO:0000256" key="6">
    <source>
        <dbReference type="ARBA" id="ARBA00022630"/>
    </source>
</evidence>
<dbReference type="Pfam" id="PF00890">
    <property type="entry name" value="FAD_binding_2"/>
    <property type="match status" value="1"/>
</dbReference>
<dbReference type="EMBL" id="JAQNDK010000005">
    <property type="protein sequence ID" value="MDC0683668.1"/>
    <property type="molecule type" value="Genomic_DNA"/>
</dbReference>
<evidence type="ECO:0000313" key="16">
    <source>
        <dbReference type="Proteomes" id="UP001217485"/>
    </source>
</evidence>
<evidence type="ECO:0000256" key="7">
    <source>
        <dbReference type="ARBA" id="ARBA00022827"/>
    </source>
</evidence>
<evidence type="ECO:0000259" key="14">
    <source>
        <dbReference type="Pfam" id="PF02910"/>
    </source>
</evidence>
<dbReference type="SUPFAM" id="SSF51905">
    <property type="entry name" value="FAD/NAD(P)-binding domain"/>
    <property type="match status" value="1"/>
</dbReference>
<comment type="subcellular location">
    <subcellularLocation>
        <location evidence="2">Cell inner membrane</location>
        <topology evidence="2">Peripheral membrane protein</topology>
        <orientation evidence="2">Cytoplasmic side</orientation>
    </subcellularLocation>
</comment>
<evidence type="ECO:0000256" key="10">
    <source>
        <dbReference type="ARBA" id="ARBA00023136"/>
    </source>
</evidence>
<dbReference type="Gene3D" id="1.20.58.100">
    <property type="entry name" value="Fumarate reductase/succinate dehydrogenase flavoprotein-like, C-terminal domain"/>
    <property type="match status" value="1"/>
</dbReference>
<evidence type="ECO:0000259" key="13">
    <source>
        <dbReference type="Pfam" id="PF00890"/>
    </source>
</evidence>
<proteinExistence type="inferred from homology"/>
<comment type="cofactor">
    <cofactor evidence="1">
        <name>FAD</name>
        <dbReference type="ChEBI" id="CHEBI:57692"/>
    </cofactor>
</comment>
<keyword evidence="8" id="KW-0249">Electron transport</keyword>
<dbReference type="InterPro" id="IPR011280">
    <property type="entry name" value="Succ_DH/Fum_Rdt_flav_su"/>
</dbReference>
<organism evidence="15 16">
    <name type="scientific">Sorangium atrum</name>
    <dbReference type="NCBI Taxonomy" id="2995308"/>
    <lineage>
        <taxon>Bacteria</taxon>
        <taxon>Pseudomonadati</taxon>
        <taxon>Myxococcota</taxon>
        <taxon>Polyangia</taxon>
        <taxon>Polyangiales</taxon>
        <taxon>Polyangiaceae</taxon>
        <taxon>Sorangium</taxon>
    </lineage>
</organism>
<evidence type="ECO:0000256" key="9">
    <source>
        <dbReference type="ARBA" id="ARBA00023002"/>
    </source>
</evidence>
<dbReference type="InterPro" id="IPR003953">
    <property type="entry name" value="FAD-dep_OxRdtase_2_FAD-bd"/>
</dbReference>
<evidence type="ECO:0000256" key="5">
    <source>
        <dbReference type="ARBA" id="ARBA00022448"/>
    </source>
</evidence>
<evidence type="ECO:0000256" key="2">
    <source>
        <dbReference type="ARBA" id="ARBA00004515"/>
    </source>
</evidence>
<feature type="compositionally biased region" description="Low complexity" evidence="12">
    <location>
        <begin position="656"/>
        <end position="668"/>
    </location>
</feature>
<dbReference type="InterPro" id="IPR003952">
    <property type="entry name" value="FRD_SDH_FAD_BS"/>
</dbReference>
<dbReference type="InterPro" id="IPR015939">
    <property type="entry name" value="Fum_Rdtase/Succ_DH_flav-like_C"/>
</dbReference>
<comment type="caution">
    <text evidence="15">The sequence shown here is derived from an EMBL/GenBank/DDBJ whole genome shotgun (WGS) entry which is preliminary data.</text>
</comment>
<evidence type="ECO:0000256" key="4">
    <source>
        <dbReference type="ARBA" id="ARBA00012792"/>
    </source>
</evidence>
<evidence type="ECO:0000256" key="1">
    <source>
        <dbReference type="ARBA" id="ARBA00001974"/>
    </source>
</evidence>
<dbReference type="SUPFAM" id="SSF46977">
    <property type="entry name" value="Succinate dehydrogenase/fumarate reductase flavoprotein C-terminal domain"/>
    <property type="match status" value="1"/>
</dbReference>
<evidence type="ECO:0000256" key="8">
    <source>
        <dbReference type="ARBA" id="ARBA00022982"/>
    </source>
</evidence>
<accession>A0ABT5CB74</accession>
<sequence length="681" mass="74456">MAAKSTTRSEGGKVRRVIVVGGGLAGLMTVIKLCEAKVPVDLISLVPVKRSHSVCAQGGINASVNTKGEGDSPQVHLEETAYGGDFLANQPPVKGMAEAAPGIVNMLDRMGVPFNRTPEGLLDFRRFGGTLYHRTAFAGATTGQQLLYALDEQVRRFELADVTDEHGVAIPGEKMVRKFEFWDFLEAILDDSGTCVGCVAQDLKSMQIRAFTGDAVVLATGGCGIVFGRSTLSVICTGTAASAVYQQGAVYANGEFIQVHPTAIPGADKLRLISESARGEGGRVWVPKDKSDARSPRDIPEKERDYLLERMYPGYGNLVPRDIAARAIFKTCFHEGRGIWNPATGRNENEVYLDLTHKDEKFLRSKLAGILEIYEKFAGTDPYKNPMKVFPAVHYSMGGLWVDYEADARGSLKAGSPRNHATSIPGLYAVGEVDYQYHGANRLGANSLLSCIYGGMVCGPAVATYQRSIRRSALDLPRSIFDKAEKRAEASYQRILTQNQDAKQPENAYRLHQELGETMLRDCTIERDNATLDRVLEKLGELEERAGRIKCTDTAPRVNQGAQFVRHLENMLVLARVIAQGARNRDESRGAHYKPEFPARNDAAWMRTTLARHEEKGAVRFVREFDYACAGQSIHVTDAVDTSLVTPRERKYEQAGAASAASAANSANIQTTTGKLSQKSV</sequence>
<dbReference type="PROSITE" id="PS00504">
    <property type="entry name" value="FRD_SDH_FAD_BINDING"/>
    <property type="match status" value="1"/>
</dbReference>
<evidence type="ECO:0000313" key="15">
    <source>
        <dbReference type="EMBL" id="MDC0683668.1"/>
    </source>
</evidence>
<feature type="domain" description="FAD-dependent oxidoreductase 2 FAD-binding" evidence="13">
    <location>
        <begin position="17"/>
        <end position="448"/>
    </location>
</feature>
<evidence type="ECO:0000256" key="3">
    <source>
        <dbReference type="ARBA" id="ARBA00008040"/>
    </source>
</evidence>
<feature type="region of interest" description="Disordered" evidence="12">
    <location>
        <begin position="656"/>
        <end position="681"/>
    </location>
</feature>
<evidence type="ECO:0000256" key="11">
    <source>
        <dbReference type="ARBA" id="ARBA00049220"/>
    </source>
</evidence>
<keyword evidence="5" id="KW-0813">Transport</keyword>
<comment type="similarity">
    <text evidence="3">Belongs to the FAD-dependent oxidoreductase 2 family. FRD/SDH subfamily.</text>
</comment>
<feature type="domain" description="Fumarate reductase/succinate dehydrogenase flavoprotein-like C-terminal" evidence="14">
    <location>
        <begin position="512"/>
        <end position="652"/>
    </location>
</feature>
<dbReference type="NCBIfam" id="TIGR01811">
    <property type="entry name" value="sdhA_Bsu"/>
    <property type="match status" value="1"/>
</dbReference>
<name>A0ABT5CB74_9BACT</name>
<keyword evidence="10" id="KW-0472">Membrane</keyword>
<keyword evidence="7" id="KW-0274">FAD</keyword>
<reference evidence="15 16" key="1">
    <citation type="submission" date="2023-01" db="EMBL/GenBank/DDBJ databases">
        <title>Minimal conservation of predation-associated metabolite biosynthetic gene clusters underscores biosynthetic potential of Myxococcota including descriptions for ten novel species: Archangium lansinium sp. nov., Myxococcus landrumus sp. nov., Nannocystis bai.</title>
        <authorList>
            <person name="Ahearne A."/>
            <person name="Stevens C."/>
            <person name="Dowd S."/>
        </authorList>
    </citation>
    <scope>NUCLEOTIDE SEQUENCE [LARGE SCALE GENOMIC DNA]</scope>
    <source>
        <strain evidence="15 16">WIWO2</strain>
    </source>
</reference>
<keyword evidence="16" id="KW-1185">Reference proteome</keyword>
<protein>
    <recommendedName>
        <fullName evidence="4">succinate dehydrogenase</fullName>
        <ecNumber evidence="4">1.3.5.1</ecNumber>
    </recommendedName>
</protein>
<dbReference type="InterPro" id="IPR036188">
    <property type="entry name" value="FAD/NAD-bd_sf"/>
</dbReference>
<keyword evidence="6" id="KW-0285">Flavoprotein</keyword>
<dbReference type="SUPFAM" id="SSF56425">
    <property type="entry name" value="Succinate dehydrogenase/fumarate reductase flavoprotein, catalytic domain"/>
    <property type="match status" value="1"/>
</dbReference>
<dbReference type="NCBIfam" id="NF006392">
    <property type="entry name" value="PRK08641.1"/>
    <property type="match status" value="1"/>
</dbReference>
<dbReference type="Pfam" id="PF02910">
    <property type="entry name" value="Succ_DH_flav_C"/>
    <property type="match status" value="1"/>
</dbReference>
<dbReference type="InterPro" id="IPR030664">
    <property type="entry name" value="SdhA/FrdA/AprA"/>
</dbReference>
<dbReference type="InterPro" id="IPR027477">
    <property type="entry name" value="Succ_DH/fumarate_Rdtase_cat_sf"/>
</dbReference>
<dbReference type="PANTHER" id="PTHR11632:SF53">
    <property type="entry name" value="SUCCINATE DEHYDROGENASE FLAVOPROTEIN SUBUNIT"/>
    <property type="match status" value="1"/>
</dbReference>
<dbReference type="Gene3D" id="3.50.50.60">
    <property type="entry name" value="FAD/NAD(P)-binding domain"/>
    <property type="match status" value="1"/>
</dbReference>
<gene>
    <name evidence="15" type="primary">sdhA</name>
    <name evidence="15" type="ORF">POL72_38425</name>
</gene>
<dbReference type="PANTHER" id="PTHR11632">
    <property type="entry name" value="SUCCINATE DEHYDROGENASE 2 FLAVOPROTEIN SUBUNIT"/>
    <property type="match status" value="1"/>
</dbReference>
<dbReference type="Proteomes" id="UP001217485">
    <property type="component" value="Unassembled WGS sequence"/>
</dbReference>
<keyword evidence="9" id="KW-0560">Oxidoreductase</keyword>
<evidence type="ECO:0000256" key="12">
    <source>
        <dbReference type="SAM" id="MobiDB-lite"/>
    </source>
</evidence>
<dbReference type="Gene3D" id="3.90.700.10">
    <property type="entry name" value="Succinate dehydrogenase/fumarate reductase flavoprotein, catalytic domain"/>
    <property type="match status" value="1"/>
</dbReference>
<dbReference type="InterPro" id="IPR037099">
    <property type="entry name" value="Fum_R/Succ_DH_flav-like_C_sf"/>
</dbReference>
<comment type="catalytic activity">
    <reaction evidence="11">
        <text>a quinone + succinate = fumarate + a quinol</text>
        <dbReference type="Rhea" id="RHEA:40523"/>
        <dbReference type="ChEBI" id="CHEBI:24646"/>
        <dbReference type="ChEBI" id="CHEBI:29806"/>
        <dbReference type="ChEBI" id="CHEBI:30031"/>
        <dbReference type="ChEBI" id="CHEBI:132124"/>
        <dbReference type="EC" id="1.3.5.1"/>
    </reaction>
</comment>